<sequence length="305" mass="31348">MGSACSASGTRRLVLVHPAPESGAAGAGLHQLDDDDDAVLPAVSAIAMSPSVQRRFIEGNDAQPRTQGLRAQQLFSPAAPAAPAAARLRGTNRVSPFGSQSQDQGQGQQSQSDGAAGASGDRADRSAPPPVSTAPSPARDPKGGAAAAAGTLNVADVEIDTEFIWRHQPVAGGKGSAVLPRGQGDGQEKNSPLNAPADLNATLAGIGERGIATALPGIPRIHSEADTTAQLREHLKLAAELREQLQADGRRRERLSAGRGALQRCYAAHPGDPLACGDLVRAFASSVDASLRTHPPRAPWRTATP</sequence>
<evidence type="ECO:0000256" key="1">
    <source>
        <dbReference type="SAM" id="MobiDB-lite"/>
    </source>
</evidence>
<feature type="compositionally biased region" description="Low complexity" evidence="1">
    <location>
        <begin position="133"/>
        <end position="147"/>
    </location>
</feature>
<feature type="region of interest" description="Disordered" evidence="1">
    <location>
        <begin position="172"/>
        <end position="194"/>
    </location>
</feature>
<dbReference type="EMBL" id="JAHWGI010001270">
    <property type="protein sequence ID" value="KAK3926750.1"/>
    <property type="molecule type" value="Genomic_DNA"/>
</dbReference>
<organism evidence="2 3">
    <name type="scientific">Frankliniella fusca</name>
    <dbReference type="NCBI Taxonomy" id="407009"/>
    <lineage>
        <taxon>Eukaryota</taxon>
        <taxon>Metazoa</taxon>
        <taxon>Ecdysozoa</taxon>
        <taxon>Arthropoda</taxon>
        <taxon>Hexapoda</taxon>
        <taxon>Insecta</taxon>
        <taxon>Pterygota</taxon>
        <taxon>Neoptera</taxon>
        <taxon>Paraneoptera</taxon>
        <taxon>Thysanoptera</taxon>
        <taxon>Terebrantia</taxon>
        <taxon>Thripoidea</taxon>
        <taxon>Thripidae</taxon>
        <taxon>Frankliniella</taxon>
    </lineage>
</organism>
<protein>
    <submittedName>
        <fullName evidence="2">Chaperone protein DnaJ</fullName>
    </submittedName>
</protein>
<name>A0AAE1LP99_9NEOP</name>
<reference evidence="2" key="1">
    <citation type="submission" date="2021-07" db="EMBL/GenBank/DDBJ databases">
        <authorList>
            <person name="Catto M.A."/>
            <person name="Jacobson A."/>
            <person name="Kennedy G."/>
            <person name="Labadie P."/>
            <person name="Hunt B.G."/>
            <person name="Srinivasan R."/>
        </authorList>
    </citation>
    <scope>NUCLEOTIDE SEQUENCE</scope>
    <source>
        <strain evidence="2">PL_HMW_Pooled</strain>
        <tissue evidence="2">Head</tissue>
    </source>
</reference>
<comment type="caution">
    <text evidence="2">The sequence shown here is derived from an EMBL/GenBank/DDBJ whole genome shotgun (WGS) entry which is preliminary data.</text>
</comment>
<evidence type="ECO:0000313" key="3">
    <source>
        <dbReference type="Proteomes" id="UP001219518"/>
    </source>
</evidence>
<reference evidence="2" key="2">
    <citation type="journal article" date="2023" name="BMC Genomics">
        <title>Pest status, molecular evolution, and epigenetic factors derived from the genome assembly of Frankliniella fusca, a thysanopteran phytovirus vector.</title>
        <authorList>
            <person name="Catto M.A."/>
            <person name="Labadie P.E."/>
            <person name="Jacobson A.L."/>
            <person name="Kennedy G.G."/>
            <person name="Srinivasan R."/>
            <person name="Hunt B.G."/>
        </authorList>
    </citation>
    <scope>NUCLEOTIDE SEQUENCE</scope>
    <source>
        <strain evidence="2">PL_HMW_Pooled</strain>
    </source>
</reference>
<accession>A0AAE1LP99</accession>
<evidence type="ECO:0000313" key="2">
    <source>
        <dbReference type="EMBL" id="KAK3926750.1"/>
    </source>
</evidence>
<dbReference type="Proteomes" id="UP001219518">
    <property type="component" value="Unassembled WGS sequence"/>
</dbReference>
<gene>
    <name evidence="2" type="ORF">KUF71_015086</name>
</gene>
<proteinExistence type="predicted"/>
<dbReference type="AlphaFoldDB" id="A0AAE1LP99"/>
<keyword evidence="3" id="KW-1185">Reference proteome</keyword>
<feature type="region of interest" description="Disordered" evidence="1">
    <location>
        <begin position="92"/>
        <end position="147"/>
    </location>
</feature>
<feature type="compositionally biased region" description="Low complexity" evidence="1">
    <location>
        <begin position="98"/>
        <end position="120"/>
    </location>
</feature>